<sequence length="117" mass="12660">MQLIQAFLMVTILCVATINAENPEFQNDIRQPSNDTDTNTGKDSVAKGFDVNKVEFSVSDPSEEGGENVSKDHTPLIAAVGACACVGVLGAVYMKRRKQNEKLPGEIFTIDDKNSVL</sequence>
<keyword evidence="2" id="KW-0472">Membrane</keyword>
<dbReference type="EMBL" id="CCYD01000109">
    <property type="protein sequence ID" value="CEG36009.1"/>
    <property type="molecule type" value="Genomic_DNA"/>
</dbReference>
<evidence type="ECO:0000256" key="2">
    <source>
        <dbReference type="SAM" id="Phobius"/>
    </source>
</evidence>
<organism evidence="4 5">
    <name type="scientific">Plasmopara halstedii</name>
    <name type="common">Downy mildew of sunflower</name>
    <dbReference type="NCBI Taxonomy" id="4781"/>
    <lineage>
        <taxon>Eukaryota</taxon>
        <taxon>Sar</taxon>
        <taxon>Stramenopiles</taxon>
        <taxon>Oomycota</taxon>
        <taxon>Peronosporomycetes</taxon>
        <taxon>Peronosporales</taxon>
        <taxon>Peronosporaceae</taxon>
        <taxon>Plasmopara</taxon>
    </lineage>
</organism>
<feature type="transmembrane region" description="Helical" evidence="2">
    <location>
        <begin position="76"/>
        <end position="94"/>
    </location>
</feature>
<proteinExistence type="predicted"/>
<feature type="signal peptide" evidence="3">
    <location>
        <begin position="1"/>
        <end position="20"/>
    </location>
</feature>
<reference evidence="5" key="1">
    <citation type="submission" date="2014-09" db="EMBL/GenBank/DDBJ databases">
        <authorList>
            <person name="Sharma Rahul"/>
            <person name="Thines Marco"/>
        </authorList>
    </citation>
    <scope>NUCLEOTIDE SEQUENCE [LARGE SCALE GENOMIC DNA]</scope>
</reference>
<evidence type="ECO:0000256" key="3">
    <source>
        <dbReference type="SAM" id="SignalP"/>
    </source>
</evidence>
<evidence type="ECO:0000256" key="1">
    <source>
        <dbReference type="SAM" id="MobiDB-lite"/>
    </source>
</evidence>
<feature type="chain" id="PRO_5006058397" description="RxLR-like protein" evidence="3">
    <location>
        <begin position="21"/>
        <end position="117"/>
    </location>
</feature>
<feature type="region of interest" description="Disordered" evidence="1">
    <location>
        <begin position="24"/>
        <end position="47"/>
    </location>
</feature>
<accession>A0A0P1A600</accession>
<dbReference type="OrthoDB" id="164443at2759"/>
<dbReference type="RefSeq" id="XP_024572378.1">
    <property type="nucleotide sequence ID" value="XM_024730525.1"/>
</dbReference>
<dbReference type="GeneID" id="36395386"/>
<dbReference type="AlphaFoldDB" id="A0A0P1A600"/>
<evidence type="ECO:0000313" key="5">
    <source>
        <dbReference type="Proteomes" id="UP000054928"/>
    </source>
</evidence>
<keyword evidence="5" id="KW-1185">Reference proteome</keyword>
<dbReference type="OMA" id="QNDIRQP"/>
<protein>
    <recommendedName>
        <fullName evidence="6">RxLR-like protein</fullName>
    </recommendedName>
</protein>
<evidence type="ECO:0008006" key="6">
    <source>
        <dbReference type="Google" id="ProtNLM"/>
    </source>
</evidence>
<keyword evidence="2" id="KW-1133">Transmembrane helix</keyword>
<feature type="compositionally biased region" description="Polar residues" evidence="1">
    <location>
        <begin position="24"/>
        <end position="42"/>
    </location>
</feature>
<dbReference type="Proteomes" id="UP000054928">
    <property type="component" value="Unassembled WGS sequence"/>
</dbReference>
<evidence type="ECO:0000313" key="4">
    <source>
        <dbReference type="EMBL" id="CEG36009.1"/>
    </source>
</evidence>
<keyword evidence="2" id="KW-0812">Transmembrane</keyword>
<keyword evidence="3" id="KW-0732">Signal</keyword>
<name>A0A0P1A600_PLAHL</name>